<reference evidence="5 6" key="1">
    <citation type="submission" date="2018-03" db="EMBL/GenBank/DDBJ databases">
        <authorList>
            <person name="Keele B.F."/>
        </authorList>
    </citation>
    <scope>NUCLEOTIDE SEQUENCE [LARGE SCALE GENOMIC DNA]</scope>
    <source>
        <strain evidence="5 6">IB-3</strain>
    </source>
</reference>
<protein>
    <recommendedName>
        <fullName evidence="4">Leucine-binding protein domain-containing protein</fullName>
    </recommendedName>
</protein>
<feature type="chain" id="PRO_5015314127" description="Leucine-binding protein domain-containing protein" evidence="3">
    <location>
        <begin position="29"/>
        <end position="402"/>
    </location>
</feature>
<accession>A0A2R7Z2F1</accession>
<evidence type="ECO:0000259" key="4">
    <source>
        <dbReference type="Pfam" id="PF13458"/>
    </source>
</evidence>
<dbReference type="EMBL" id="PYXZ01000001">
    <property type="protein sequence ID" value="PUA82798.1"/>
    <property type="molecule type" value="Genomic_DNA"/>
</dbReference>
<gene>
    <name evidence="5" type="ORF">C7S10_03540</name>
</gene>
<dbReference type="AlphaFoldDB" id="A0A2R7Z2F1"/>
<evidence type="ECO:0000256" key="2">
    <source>
        <dbReference type="ARBA" id="ARBA00022729"/>
    </source>
</evidence>
<keyword evidence="6" id="KW-1185">Reference proteome</keyword>
<sequence length="402" mass="41814">MTTHSTRRHRARLVTMTSLVATAALALAACGGDSGGSGGSDDIVVGAMVAMTGPNSSEGQTNINGQLARFNQVNEEGGIDGHEIVLEIGDDQLDPAKAPGVARQLVESDEVLAILGAGSADSYAVLPYLAQKKVLAIPGGGATSLITESPTSYRQVIPGYDLLAAASVRYAVEELGAERVAIAYTPDAVGEPTRDGAEAMLAQYDLEPVAEVEFSATATNASSQAAKLKAADADFVVLIHTPAVSTVMIKAAEQIGFKPTWLSAFPLAQTAVPEIMGNVLDGRIFFSTHKPMPDSEDAADFKKYCDQIDGCDYTNGTTMTGYLAADAFVEAVTAAVEANDGEVPSPEQVLAATDGLSIDTPVNKGITWTSDQFTGATQAQMMGLKNGVYSSVEDFQPLPDLG</sequence>
<dbReference type="Gene3D" id="3.40.50.2300">
    <property type="match status" value="2"/>
</dbReference>
<evidence type="ECO:0000313" key="6">
    <source>
        <dbReference type="Proteomes" id="UP000244867"/>
    </source>
</evidence>
<feature type="signal peptide" evidence="3">
    <location>
        <begin position="1"/>
        <end position="28"/>
    </location>
</feature>
<evidence type="ECO:0000313" key="5">
    <source>
        <dbReference type="EMBL" id="PUA82798.1"/>
    </source>
</evidence>
<evidence type="ECO:0000256" key="1">
    <source>
        <dbReference type="ARBA" id="ARBA00010062"/>
    </source>
</evidence>
<dbReference type="PANTHER" id="PTHR47235">
    <property type="entry name" value="BLR6548 PROTEIN"/>
    <property type="match status" value="1"/>
</dbReference>
<dbReference type="InterPro" id="IPR028081">
    <property type="entry name" value="Leu-bd"/>
</dbReference>
<evidence type="ECO:0000256" key="3">
    <source>
        <dbReference type="SAM" id="SignalP"/>
    </source>
</evidence>
<dbReference type="InterPro" id="IPR028082">
    <property type="entry name" value="Peripla_BP_I"/>
</dbReference>
<dbReference type="OrthoDB" id="3759485at2"/>
<comment type="similarity">
    <text evidence="1">Belongs to the leucine-binding protein family.</text>
</comment>
<dbReference type="PROSITE" id="PS51257">
    <property type="entry name" value="PROKAR_LIPOPROTEIN"/>
    <property type="match status" value="1"/>
</dbReference>
<comment type="caution">
    <text evidence="5">The sequence shown here is derived from an EMBL/GenBank/DDBJ whole genome shotgun (WGS) entry which is preliminary data.</text>
</comment>
<dbReference type="PANTHER" id="PTHR47235:SF1">
    <property type="entry name" value="BLR6548 PROTEIN"/>
    <property type="match status" value="1"/>
</dbReference>
<organism evidence="5 6">
    <name type="scientific">Nocardioides currus</name>
    <dbReference type="NCBI Taxonomy" id="2133958"/>
    <lineage>
        <taxon>Bacteria</taxon>
        <taxon>Bacillati</taxon>
        <taxon>Actinomycetota</taxon>
        <taxon>Actinomycetes</taxon>
        <taxon>Propionibacteriales</taxon>
        <taxon>Nocardioidaceae</taxon>
        <taxon>Nocardioides</taxon>
    </lineage>
</organism>
<keyword evidence="2 3" id="KW-0732">Signal</keyword>
<dbReference type="Proteomes" id="UP000244867">
    <property type="component" value="Unassembled WGS sequence"/>
</dbReference>
<proteinExistence type="inferred from homology"/>
<dbReference type="SUPFAM" id="SSF53822">
    <property type="entry name" value="Periplasmic binding protein-like I"/>
    <property type="match status" value="1"/>
</dbReference>
<feature type="domain" description="Leucine-binding protein" evidence="4">
    <location>
        <begin position="43"/>
        <end position="379"/>
    </location>
</feature>
<dbReference type="Pfam" id="PF13458">
    <property type="entry name" value="Peripla_BP_6"/>
    <property type="match status" value="1"/>
</dbReference>
<name>A0A2R7Z2F1_9ACTN</name>